<sequence length="238" mass="26894">MKTPVFLLLANSLLLTMSCATAPKTPRAEKGYQAIFDGKTLRGWEYDTTYWHVRDGVLVGEVTPATILKRNTFIIWRGGQPRDFELLVDYRISALGNSGINYRSEEVPDLPYALQGYQADLDGRNRYAGQNYEERGRKFLALRGQRVRLVEGQPPQVLDSLGGGRAALQQHIKAGDWNRVHLVVKGNHLQHYINDVLMSDVTDDDAANRKLSGWIGVQVHVGPPMKIEYKNFKIKTLE</sequence>
<dbReference type="AlphaFoldDB" id="A0A243WFN3"/>
<dbReference type="EMBL" id="MTSE01000003">
    <property type="protein sequence ID" value="OUJ74554.1"/>
    <property type="molecule type" value="Genomic_DNA"/>
</dbReference>
<dbReference type="Pfam" id="PF06439">
    <property type="entry name" value="3keto-disac_hyd"/>
    <property type="match status" value="1"/>
</dbReference>
<name>A0A243WFN3_9BACT</name>
<dbReference type="GO" id="GO:0016787">
    <property type="term" value="F:hydrolase activity"/>
    <property type="evidence" value="ECO:0007669"/>
    <property type="project" value="UniProtKB-KW"/>
</dbReference>
<dbReference type="Gene3D" id="2.60.120.560">
    <property type="entry name" value="Exo-inulinase, domain 1"/>
    <property type="match status" value="1"/>
</dbReference>
<dbReference type="PROSITE" id="PS51257">
    <property type="entry name" value="PROKAR_LIPOPROTEIN"/>
    <property type="match status" value="1"/>
</dbReference>
<evidence type="ECO:0000313" key="4">
    <source>
        <dbReference type="Proteomes" id="UP000194873"/>
    </source>
</evidence>
<evidence type="ECO:0000256" key="1">
    <source>
        <dbReference type="SAM" id="SignalP"/>
    </source>
</evidence>
<proteinExistence type="predicted"/>
<evidence type="ECO:0000259" key="2">
    <source>
        <dbReference type="Pfam" id="PF06439"/>
    </source>
</evidence>
<evidence type="ECO:0000313" key="3">
    <source>
        <dbReference type="EMBL" id="OUJ74554.1"/>
    </source>
</evidence>
<feature type="chain" id="PRO_5011242859" evidence="1">
    <location>
        <begin position="23"/>
        <end position="238"/>
    </location>
</feature>
<reference evidence="3 4" key="1">
    <citation type="submission" date="2017-01" db="EMBL/GenBank/DDBJ databases">
        <title>A new Hymenobacter.</title>
        <authorList>
            <person name="Liang Y."/>
            <person name="Feng F."/>
        </authorList>
    </citation>
    <scope>NUCLEOTIDE SEQUENCE [LARGE SCALE GENOMIC DNA]</scope>
    <source>
        <strain evidence="3">MIMBbqt21</strain>
    </source>
</reference>
<keyword evidence="4" id="KW-1185">Reference proteome</keyword>
<dbReference type="Proteomes" id="UP000194873">
    <property type="component" value="Unassembled WGS sequence"/>
</dbReference>
<keyword evidence="1" id="KW-0732">Signal</keyword>
<dbReference type="OrthoDB" id="929868at2"/>
<dbReference type="InterPro" id="IPR010496">
    <property type="entry name" value="AL/BT2_dom"/>
</dbReference>
<feature type="signal peptide" evidence="1">
    <location>
        <begin position="1"/>
        <end position="22"/>
    </location>
</feature>
<dbReference type="RefSeq" id="WP_086593772.1">
    <property type="nucleotide sequence ID" value="NZ_MTSE01000003.1"/>
</dbReference>
<comment type="caution">
    <text evidence="3">The sequence shown here is derived from an EMBL/GenBank/DDBJ whole genome shotgun (WGS) entry which is preliminary data.</text>
</comment>
<organism evidence="3 4">
    <name type="scientific">Hymenobacter crusticola</name>
    <dbReference type="NCBI Taxonomy" id="1770526"/>
    <lineage>
        <taxon>Bacteria</taxon>
        <taxon>Pseudomonadati</taxon>
        <taxon>Bacteroidota</taxon>
        <taxon>Cytophagia</taxon>
        <taxon>Cytophagales</taxon>
        <taxon>Hymenobacteraceae</taxon>
        <taxon>Hymenobacter</taxon>
    </lineage>
</organism>
<protein>
    <submittedName>
        <fullName evidence="3">Glycosyl hydrolase</fullName>
    </submittedName>
</protein>
<feature type="domain" description="3-keto-alpha-glucoside-1,2-lyase/3-keto-2-hydroxy-glucal hydratase" evidence="2">
    <location>
        <begin position="31"/>
        <end position="235"/>
    </location>
</feature>
<gene>
    <name evidence="3" type="ORF">BXP70_07175</name>
</gene>
<accession>A0A243WFN3</accession>
<keyword evidence="3" id="KW-0378">Hydrolase</keyword>